<evidence type="ECO:0000256" key="1">
    <source>
        <dbReference type="ARBA" id="ARBA00023002"/>
    </source>
</evidence>
<dbReference type="InterPro" id="IPR002869">
    <property type="entry name" value="Pyrv_flavodox_OxRed_cen"/>
</dbReference>
<dbReference type="InterPro" id="IPR011894">
    <property type="entry name" value="PorC_KorC"/>
</dbReference>
<evidence type="ECO:0000313" key="3">
    <source>
        <dbReference type="EMBL" id="HHJ51647.1"/>
    </source>
</evidence>
<name>A0A7V5PMR0_CALAY</name>
<comment type="caution">
    <text evidence="3">The sequence shown here is derived from an EMBL/GenBank/DDBJ whole genome shotgun (WGS) entry which is preliminary data.</text>
</comment>
<dbReference type="Gene3D" id="3.40.920.10">
    <property type="entry name" value="Pyruvate-ferredoxin oxidoreductase, PFOR, domain III"/>
    <property type="match status" value="1"/>
</dbReference>
<dbReference type="AlphaFoldDB" id="A0A7V5PMR0"/>
<dbReference type="InterPro" id="IPR051626">
    <property type="entry name" value="Oxidoreductase_gamma_subunit"/>
</dbReference>
<feature type="domain" description="Pyruvate/ketoisovalerate oxidoreductase catalytic" evidence="2">
    <location>
        <begin position="10"/>
        <end position="178"/>
    </location>
</feature>
<dbReference type="EMBL" id="DROD01000031">
    <property type="protein sequence ID" value="HHJ51647.1"/>
    <property type="molecule type" value="Genomic_DNA"/>
</dbReference>
<dbReference type="InterPro" id="IPR019752">
    <property type="entry name" value="Pyrv/ketoisovalerate_OxRed_cat"/>
</dbReference>
<keyword evidence="3" id="KW-0670">Pyruvate</keyword>
<gene>
    <name evidence="3" type="ORF">ENJ89_00505</name>
</gene>
<dbReference type="PANTHER" id="PTHR43366">
    <property type="entry name" value="PYRUVATE SYNTHASE SUBUNIT PORC"/>
    <property type="match status" value="1"/>
</dbReference>
<dbReference type="Pfam" id="PF01558">
    <property type="entry name" value="POR"/>
    <property type="match status" value="1"/>
</dbReference>
<dbReference type="GO" id="GO:0016625">
    <property type="term" value="F:oxidoreductase activity, acting on the aldehyde or oxo group of donors, iron-sulfur protein as acceptor"/>
    <property type="evidence" value="ECO:0007669"/>
    <property type="project" value="InterPro"/>
</dbReference>
<dbReference type="Proteomes" id="UP000886124">
    <property type="component" value="Unassembled WGS sequence"/>
</dbReference>
<dbReference type="NCBIfam" id="TIGR02175">
    <property type="entry name" value="PorC_KorC"/>
    <property type="match status" value="1"/>
</dbReference>
<dbReference type="PANTHER" id="PTHR43366:SF1">
    <property type="entry name" value="PYRUVATE SYNTHASE SUBUNIT PORC"/>
    <property type="match status" value="1"/>
</dbReference>
<keyword evidence="1" id="KW-0560">Oxidoreductase</keyword>
<sequence length="182" mass="19841">MVEIRMHGRGGQGAVVACKILASAFFKEGKFAQSFPAFGVERRGAPVQAFIRVDDKPIHLRTEIYEPDLLVVLDPTLLQTVDVTAGLKPGGKILINTALPVEQFNLPDKFEIKTIDASHIAVKHQLGSRSHPIVNTAILGAFAQFTNLIGIDAILETIRESVPVKPDENAAAAREAYELFEN</sequence>
<protein>
    <submittedName>
        <fullName evidence="3">Pyruvate ferredoxin oxidoreductase</fullName>
    </submittedName>
</protein>
<organism evidence="3">
    <name type="scientific">Caldithrix abyssi</name>
    <dbReference type="NCBI Taxonomy" id="187145"/>
    <lineage>
        <taxon>Bacteria</taxon>
        <taxon>Pseudomonadati</taxon>
        <taxon>Calditrichota</taxon>
        <taxon>Calditrichia</taxon>
        <taxon>Calditrichales</taxon>
        <taxon>Calditrichaceae</taxon>
        <taxon>Caldithrix</taxon>
    </lineage>
</organism>
<accession>A0A7V5PMR0</accession>
<dbReference type="SUPFAM" id="SSF53323">
    <property type="entry name" value="Pyruvate-ferredoxin oxidoreductase, PFOR, domain III"/>
    <property type="match status" value="1"/>
</dbReference>
<reference evidence="3" key="1">
    <citation type="journal article" date="2020" name="mSystems">
        <title>Genome- and Community-Level Interaction Insights into Carbon Utilization and Element Cycling Functions of Hydrothermarchaeota in Hydrothermal Sediment.</title>
        <authorList>
            <person name="Zhou Z."/>
            <person name="Liu Y."/>
            <person name="Xu W."/>
            <person name="Pan J."/>
            <person name="Luo Z.H."/>
            <person name="Li M."/>
        </authorList>
    </citation>
    <scope>NUCLEOTIDE SEQUENCE [LARGE SCALE GENOMIC DNA]</scope>
    <source>
        <strain evidence="3">HyVt-527</strain>
    </source>
</reference>
<proteinExistence type="predicted"/>
<evidence type="ECO:0000259" key="2">
    <source>
        <dbReference type="Pfam" id="PF01558"/>
    </source>
</evidence>